<keyword evidence="2" id="KW-1185">Reference proteome</keyword>
<dbReference type="Proteomes" id="UP000245370">
    <property type="component" value="Unassembled WGS sequence"/>
</dbReference>
<dbReference type="InterPro" id="IPR029063">
    <property type="entry name" value="SAM-dependent_MTases_sf"/>
</dbReference>
<dbReference type="CDD" id="cd02440">
    <property type="entry name" value="AdoMet_MTases"/>
    <property type="match status" value="1"/>
</dbReference>
<reference evidence="1 2" key="2">
    <citation type="submission" date="2018-05" db="EMBL/GenBank/DDBJ databases">
        <authorList>
            <person name="Lanie J.A."/>
            <person name="Ng W.-L."/>
            <person name="Kazmierczak K.M."/>
            <person name="Andrzejewski T.M."/>
            <person name="Davidsen T.M."/>
            <person name="Wayne K.J."/>
            <person name="Tettelin H."/>
            <person name="Glass J.I."/>
            <person name="Rusch D."/>
            <person name="Podicherti R."/>
            <person name="Tsui H.-C.T."/>
            <person name="Winkler M.E."/>
        </authorList>
    </citation>
    <scope>NUCLEOTIDE SEQUENCE [LARGE SCALE GENOMIC DNA]</scope>
    <source>
        <strain evidence="1 2">C305</strain>
    </source>
</reference>
<reference evidence="1 2" key="1">
    <citation type="submission" date="2018-05" db="EMBL/GenBank/DDBJ databases">
        <title>Brumimicrobium oceani sp. nov., isolated from coastal sediment.</title>
        <authorList>
            <person name="Kou Y."/>
        </authorList>
    </citation>
    <scope>NUCLEOTIDE SEQUENCE [LARGE SCALE GENOMIC DNA]</scope>
    <source>
        <strain evidence="1 2">C305</strain>
    </source>
</reference>
<evidence type="ECO:0000313" key="1">
    <source>
        <dbReference type="EMBL" id="PWH86220.1"/>
    </source>
</evidence>
<dbReference type="Pfam" id="PF13489">
    <property type="entry name" value="Methyltransf_23"/>
    <property type="match status" value="1"/>
</dbReference>
<dbReference type="AlphaFoldDB" id="A0A2U2XEQ8"/>
<sequence>MKFYQKIFASKYDSFMTNIELTLGPIREELISELEGNILEVGSGTGTNFKYYNAKARVIAIEPSSFMLEKSKVKIPENIHIRTFNLGIDDIKLNSIIDDQSLDFIVCTLVLCTIPNQNTAFDNFKKWLKPSGKLIILEHIHAQNKPMRFLYNLVNPVWRIIGEGCNLNRDTDDSLKKAGFTVESEQYFKNSLDFYQGVFKVSSFDQEVKSYSEAKKFRK</sequence>
<gene>
    <name evidence="1" type="ORF">DIT68_02970</name>
</gene>
<dbReference type="PANTHER" id="PTHR45036">
    <property type="entry name" value="METHYLTRANSFERASE LIKE 7B"/>
    <property type="match status" value="1"/>
</dbReference>
<dbReference type="GO" id="GO:0008757">
    <property type="term" value="F:S-adenosylmethionine-dependent methyltransferase activity"/>
    <property type="evidence" value="ECO:0007669"/>
    <property type="project" value="InterPro"/>
</dbReference>
<dbReference type="Gene3D" id="3.40.50.150">
    <property type="entry name" value="Vaccinia Virus protein VP39"/>
    <property type="match status" value="1"/>
</dbReference>
<name>A0A2U2XEQ8_9FLAO</name>
<evidence type="ECO:0000313" key="2">
    <source>
        <dbReference type="Proteomes" id="UP000245370"/>
    </source>
</evidence>
<proteinExistence type="predicted"/>
<dbReference type="EMBL" id="QFRJ01000002">
    <property type="protein sequence ID" value="PWH86220.1"/>
    <property type="molecule type" value="Genomic_DNA"/>
</dbReference>
<evidence type="ECO:0008006" key="3">
    <source>
        <dbReference type="Google" id="ProtNLM"/>
    </source>
</evidence>
<comment type="caution">
    <text evidence="1">The sequence shown here is derived from an EMBL/GenBank/DDBJ whole genome shotgun (WGS) entry which is preliminary data.</text>
</comment>
<organism evidence="1 2">
    <name type="scientific">Brumimicrobium oceani</name>
    <dbReference type="NCBI Taxonomy" id="2100725"/>
    <lineage>
        <taxon>Bacteria</taxon>
        <taxon>Pseudomonadati</taxon>
        <taxon>Bacteroidota</taxon>
        <taxon>Flavobacteriia</taxon>
        <taxon>Flavobacteriales</taxon>
        <taxon>Crocinitomicaceae</taxon>
        <taxon>Brumimicrobium</taxon>
    </lineage>
</organism>
<dbReference type="PANTHER" id="PTHR45036:SF1">
    <property type="entry name" value="METHYLTRANSFERASE LIKE 7A"/>
    <property type="match status" value="1"/>
</dbReference>
<dbReference type="InterPro" id="IPR052356">
    <property type="entry name" value="Thiol_S-MT"/>
</dbReference>
<accession>A0A2U2XEQ8</accession>
<dbReference type="SUPFAM" id="SSF53335">
    <property type="entry name" value="S-adenosyl-L-methionine-dependent methyltransferases"/>
    <property type="match status" value="1"/>
</dbReference>
<protein>
    <recommendedName>
        <fullName evidence="3">Class I SAM-dependent methyltransferase</fullName>
    </recommendedName>
</protein>